<keyword evidence="3" id="KW-0408">Iron</keyword>
<evidence type="ECO:0000256" key="1">
    <source>
        <dbReference type="ARBA" id="ARBA00006486"/>
    </source>
</evidence>
<dbReference type="PANTHER" id="PTHR43183:SF1">
    <property type="entry name" value="HYPOTHETICAL DIHYDROXY-ACID DEHYDRATASE (EUROFUNG)-RELATED"/>
    <property type="match status" value="1"/>
</dbReference>
<evidence type="ECO:0000313" key="8">
    <source>
        <dbReference type="EMBL" id="MCK7616234.1"/>
    </source>
</evidence>
<dbReference type="InterPro" id="IPR052352">
    <property type="entry name" value="Sugar_Degrad_Dehydratases"/>
</dbReference>
<dbReference type="EMBL" id="JALNMJ010000052">
    <property type="protein sequence ID" value="MCK7616234.1"/>
    <property type="molecule type" value="Genomic_DNA"/>
</dbReference>
<evidence type="ECO:0000259" key="7">
    <source>
        <dbReference type="Pfam" id="PF24877"/>
    </source>
</evidence>
<dbReference type="InterPro" id="IPR056740">
    <property type="entry name" value="ILV_EDD_C"/>
</dbReference>
<evidence type="ECO:0000259" key="6">
    <source>
        <dbReference type="Pfam" id="PF00920"/>
    </source>
</evidence>
<evidence type="ECO:0000313" key="9">
    <source>
        <dbReference type="Proteomes" id="UP001431221"/>
    </source>
</evidence>
<dbReference type="InterPro" id="IPR000581">
    <property type="entry name" value="ILV_EDD_N"/>
</dbReference>
<feature type="domain" description="Dihydroxy-acid/6-phosphogluconate dehydratase N-terminal" evidence="6">
    <location>
        <begin position="40"/>
        <end position="350"/>
    </location>
</feature>
<dbReference type="SUPFAM" id="SSF52016">
    <property type="entry name" value="LeuD/IlvD-like"/>
    <property type="match status" value="1"/>
</dbReference>
<dbReference type="Pfam" id="PF24877">
    <property type="entry name" value="ILV_EDD_C"/>
    <property type="match status" value="1"/>
</dbReference>
<dbReference type="InterPro" id="IPR042096">
    <property type="entry name" value="Dihydro-acid_dehy_C"/>
</dbReference>
<dbReference type="SUPFAM" id="SSF143975">
    <property type="entry name" value="IlvD/EDD N-terminal domain-like"/>
    <property type="match status" value="1"/>
</dbReference>
<evidence type="ECO:0000256" key="4">
    <source>
        <dbReference type="ARBA" id="ARBA00023014"/>
    </source>
</evidence>
<dbReference type="Pfam" id="PF00920">
    <property type="entry name" value="ILVD_EDD_N"/>
    <property type="match status" value="1"/>
</dbReference>
<dbReference type="InterPro" id="IPR037237">
    <property type="entry name" value="IlvD/EDD_N"/>
</dbReference>
<accession>A0ABT0H3G5</accession>
<dbReference type="RefSeq" id="WP_248160261.1">
    <property type="nucleotide sequence ID" value="NZ_JALNMJ010000052.1"/>
</dbReference>
<feature type="domain" description="Dihydroxy-acid/6-phosphogluconate dehydratase C-terminal" evidence="7">
    <location>
        <begin position="364"/>
        <end position="554"/>
    </location>
</feature>
<gene>
    <name evidence="8" type="ORF">M0H32_29170</name>
</gene>
<keyword evidence="2" id="KW-0479">Metal-binding</keyword>
<proteinExistence type="inferred from homology"/>
<dbReference type="PANTHER" id="PTHR43183">
    <property type="entry name" value="HYPOTHETICAL DIHYDROXYACID DEHYDRATASE (EUROFUNG)-RELATED"/>
    <property type="match status" value="1"/>
</dbReference>
<keyword evidence="4" id="KW-0411">Iron-sulfur</keyword>
<protein>
    <submittedName>
        <fullName evidence="8">Dihydroxy-acid dehydratase</fullName>
    </submittedName>
</protein>
<keyword evidence="5" id="KW-0456">Lyase</keyword>
<dbReference type="NCBIfam" id="NF004784">
    <property type="entry name" value="PRK06131.1"/>
    <property type="match status" value="1"/>
</dbReference>
<dbReference type="PROSITE" id="PS00886">
    <property type="entry name" value="ILVD_EDD_1"/>
    <property type="match status" value="1"/>
</dbReference>
<dbReference type="Gene3D" id="3.50.30.80">
    <property type="entry name" value="IlvD/EDD C-terminal domain-like"/>
    <property type="match status" value="1"/>
</dbReference>
<evidence type="ECO:0000256" key="5">
    <source>
        <dbReference type="ARBA" id="ARBA00023239"/>
    </source>
</evidence>
<name>A0ABT0H3G5_9HYPH</name>
<dbReference type="InterPro" id="IPR020558">
    <property type="entry name" value="DiOHA_6PGluconate_deHydtase_CS"/>
</dbReference>
<keyword evidence="9" id="KW-1185">Reference proteome</keyword>
<comment type="similarity">
    <text evidence="1">Belongs to the IlvD/Edd family.</text>
</comment>
<comment type="caution">
    <text evidence="8">The sequence shown here is derived from an EMBL/GenBank/DDBJ whole genome shotgun (WGS) entry which is preliminary data.</text>
</comment>
<reference evidence="8" key="1">
    <citation type="submission" date="2022-04" db="EMBL/GenBank/DDBJ databases">
        <title>Roseibium sp. CAU 1639 isolated from mud.</title>
        <authorList>
            <person name="Kim W."/>
        </authorList>
    </citation>
    <scope>NUCLEOTIDE SEQUENCE</scope>
    <source>
        <strain evidence="8">CAU 1639</strain>
    </source>
</reference>
<organism evidence="8 9">
    <name type="scientific">Roseibium sediminicola</name>
    <dbReference type="NCBI Taxonomy" id="2933272"/>
    <lineage>
        <taxon>Bacteria</taxon>
        <taxon>Pseudomonadati</taxon>
        <taxon>Pseudomonadota</taxon>
        <taxon>Alphaproteobacteria</taxon>
        <taxon>Hyphomicrobiales</taxon>
        <taxon>Stappiaceae</taxon>
        <taxon>Roseibium</taxon>
    </lineage>
</organism>
<sequence>MTKEKGMKGGLTNYGDKDFSVFLRNSFARSMGYSPETLRKPIVGIASTPSGFNNCHRTVPELVEAVSRGVLAAGGLPLTFPTTSLCEPFLNPTSMMFRNLMAMDTEEMVRAQPMDAVVLIGGCDKTVPAQLMGAASANIPAIQLVTGAMSTGRHKGERLGACTDCRRYWGRFRAGEVDRHEIDLVEGRLAATAGTCAVMGTASTMAIIAEVLGIALPGSASIPAVMADRLVCAERSGTIAMSLVNCAIRPSDLITKHSVENALRVLMAVSGSTNAVVHLAAIAGRLGISISPERLNQISDETPVLVNLKPVGEGYMEDFHAAGGVGAVLRELRHLLHLDTFNVLGQTLQERLDEPLEWVDRNYIYSFKTPVSPVGGLIALSGNLAPDGAIFKRAAATPELFETEGRAVVFESLADLAERIDDPDLDVEPDDILVLKNAGPVGAGMPEAGYLPIPRKLAKRGVKDMVRISDARMSGTAFGTIALHISPEAAIGGPLAIVHNGDRIRLSVREKTLELLVSEEEISDRMADWRPGSAPDRGYQALFHRTVNQAPHGCDFDFLTGTGRNGNALAGDGREAGE</sequence>
<evidence type="ECO:0000256" key="3">
    <source>
        <dbReference type="ARBA" id="ARBA00023004"/>
    </source>
</evidence>
<evidence type="ECO:0000256" key="2">
    <source>
        <dbReference type="ARBA" id="ARBA00022723"/>
    </source>
</evidence>
<dbReference type="Proteomes" id="UP001431221">
    <property type="component" value="Unassembled WGS sequence"/>
</dbReference>